<dbReference type="Gene3D" id="1.20.1250.20">
    <property type="entry name" value="MFS general substrate transporter like domains"/>
    <property type="match status" value="1"/>
</dbReference>
<feature type="domain" description="Major facilitator superfamily (MFS) profile" evidence="6">
    <location>
        <begin position="81"/>
        <end position="520"/>
    </location>
</feature>
<proteinExistence type="predicted"/>
<feature type="transmembrane region" description="Helical" evidence="5">
    <location>
        <begin position="377"/>
        <end position="395"/>
    </location>
</feature>
<organism evidence="7 8">
    <name type="scientific">Petrolisthes manimaculis</name>
    <dbReference type="NCBI Taxonomy" id="1843537"/>
    <lineage>
        <taxon>Eukaryota</taxon>
        <taxon>Metazoa</taxon>
        <taxon>Ecdysozoa</taxon>
        <taxon>Arthropoda</taxon>
        <taxon>Crustacea</taxon>
        <taxon>Multicrustacea</taxon>
        <taxon>Malacostraca</taxon>
        <taxon>Eumalacostraca</taxon>
        <taxon>Eucarida</taxon>
        <taxon>Decapoda</taxon>
        <taxon>Pleocyemata</taxon>
        <taxon>Anomura</taxon>
        <taxon>Galatheoidea</taxon>
        <taxon>Porcellanidae</taxon>
        <taxon>Petrolisthes</taxon>
    </lineage>
</organism>
<evidence type="ECO:0000259" key="6">
    <source>
        <dbReference type="PROSITE" id="PS50850"/>
    </source>
</evidence>
<accession>A0AAE1Q8H0</accession>
<dbReference type="GO" id="GO:0022857">
    <property type="term" value="F:transmembrane transporter activity"/>
    <property type="evidence" value="ECO:0007669"/>
    <property type="project" value="InterPro"/>
</dbReference>
<dbReference type="InterPro" id="IPR005828">
    <property type="entry name" value="MFS_sugar_transport-like"/>
</dbReference>
<dbReference type="Proteomes" id="UP001292094">
    <property type="component" value="Unassembled WGS sequence"/>
</dbReference>
<keyword evidence="8" id="KW-1185">Reference proteome</keyword>
<dbReference type="GO" id="GO:0016020">
    <property type="term" value="C:membrane"/>
    <property type="evidence" value="ECO:0007669"/>
    <property type="project" value="UniProtKB-SubCell"/>
</dbReference>
<evidence type="ECO:0000313" key="7">
    <source>
        <dbReference type="EMBL" id="KAK4322155.1"/>
    </source>
</evidence>
<evidence type="ECO:0000313" key="8">
    <source>
        <dbReference type="Proteomes" id="UP001292094"/>
    </source>
</evidence>
<keyword evidence="4 5" id="KW-0472">Membrane</keyword>
<name>A0AAE1Q8H0_9EUCA</name>
<dbReference type="EMBL" id="JAWZYT010000533">
    <property type="protein sequence ID" value="KAK4322155.1"/>
    <property type="molecule type" value="Genomic_DNA"/>
</dbReference>
<feature type="transmembrane region" description="Helical" evidence="5">
    <location>
        <begin position="495"/>
        <end position="516"/>
    </location>
</feature>
<evidence type="ECO:0000256" key="5">
    <source>
        <dbReference type="SAM" id="Phobius"/>
    </source>
</evidence>
<comment type="subcellular location">
    <subcellularLocation>
        <location evidence="1">Membrane</location>
        <topology evidence="1">Multi-pass membrane protein</topology>
    </subcellularLocation>
</comment>
<feature type="transmembrane region" description="Helical" evidence="5">
    <location>
        <begin position="20"/>
        <end position="43"/>
    </location>
</feature>
<keyword evidence="2 5" id="KW-0812">Transmembrane</keyword>
<feature type="transmembrane region" description="Helical" evidence="5">
    <location>
        <begin position="220"/>
        <end position="241"/>
    </location>
</feature>
<protein>
    <recommendedName>
        <fullName evidence="6">Major facilitator superfamily (MFS) profile domain-containing protein</fullName>
    </recommendedName>
</protein>
<dbReference type="InterPro" id="IPR036259">
    <property type="entry name" value="MFS_trans_sf"/>
</dbReference>
<dbReference type="SUPFAM" id="SSF103473">
    <property type="entry name" value="MFS general substrate transporter"/>
    <property type="match status" value="1"/>
</dbReference>
<dbReference type="InterPro" id="IPR020846">
    <property type="entry name" value="MFS_dom"/>
</dbReference>
<evidence type="ECO:0000256" key="4">
    <source>
        <dbReference type="ARBA" id="ARBA00023136"/>
    </source>
</evidence>
<feature type="transmembrane region" description="Helical" evidence="5">
    <location>
        <begin position="407"/>
        <end position="425"/>
    </location>
</feature>
<comment type="caution">
    <text evidence="7">The sequence shown here is derived from an EMBL/GenBank/DDBJ whole genome shotgun (WGS) entry which is preliminary data.</text>
</comment>
<sequence>MNEDFDSILAKLGTGKWNILFLITMCFWYSQLVYHTIAVVFLAPPVDHTCRRPPHAHTPIIVLPPEATHATGNTTSFPSTNIQEDSCHFLVENITTGRLVEEPCTEWDFDNTTFISTVTSEFQLVCDKQYLRATYHGMYMFGTLAGSFFNGYLADKYGRYTLICISSGIYSVTAIGSAWLTSVPWLFTARFLLGTMHPPSLLIGFILVQEIMEPKMRIVTGIMQFTSWSFATMLYSGWAYLIREWRWLQTFVSLPTLIMIPLLFTIDESPRWLAVVGQHQRALKVLRRAAKLNKVTLPPEQDLLAIMKIIQEQSTIKEQEVSKSVMDKLQNVAHEVLLLFSGHKIRLITFVMTLDFCIVGMLFYGLTMGANTLGVNLFIYVAISGTVEIPARTILLPITKWLGRKRTVIISYFITAVVLLTQPCIPEDLKVLSIVLIMIGKMMSTCAFTSIDVYITELIPTEVRSQGLGLTMAGSRLGAFIAPFLISAVEETYPWLMSVVFGLSALVACVALIPLWETENIRLPDTLADLDSLHTGTDSETNIQPDEEIRC</sequence>
<feature type="transmembrane region" description="Helical" evidence="5">
    <location>
        <begin position="160"/>
        <end position="181"/>
    </location>
</feature>
<evidence type="ECO:0000256" key="1">
    <source>
        <dbReference type="ARBA" id="ARBA00004141"/>
    </source>
</evidence>
<gene>
    <name evidence="7" type="ORF">Pmani_007066</name>
</gene>
<dbReference type="Pfam" id="PF00083">
    <property type="entry name" value="Sugar_tr"/>
    <property type="match status" value="1"/>
</dbReference>
<evidence type="ECO:0000256" key="3">
    <source>
        <dbReference type="ARBA" id="ARBA00022989"/>
    </source>
</evidence>
<evidence type="ECO:0000256" key="2">
    <source>
        <dbReference type="ARBA" id="ARBA00022692"/>
    </source>
</evidence>
<feature type="transmembrane region" description="Helical" evidence="5">
    <location>
        <begin position="247"/>
        <end position="266"/>
    </location>
</feature>
<reference evidence="7" key="1">
    <citation type="submission" date="2023-11" db="EMBL/GenBank/DDBJ databases">
        <title>Genome assemblies of two species of porcelain crab, Petrolisthes cinctipes and Petrolisthes manimaculis (Anomura: Porcellanidae).</title>
        <authorList>
            <person name="Angst P."/>
        </authorList>
    </citation>
    <scope>NUCLEOTIDE SEQUENCE</scope>
    <source>
        <strain evidence="7">PB745_02</strain>
        <tissue evidence="7">Gill</tissue>
    </source>
</reference>
<feature type="transmembrane region" description="Helical" evidence="5">
    <location>
        <begin position="431"/>
        <end position="455"/>
    </location>
</feature>
<feature type="transmembrane region" description="Helical" evidence="5">
    <location>
        <begin position="347"/>
        <end position="365"/>
    </location>
</feature>
<feature type="transmembrane region" description="Helical" evidence="5">
    <location>
        <begin position="187"/>
        <end position="208"/>
    </location>
</feature>
<dbReference type="PANTHER" id="PTHR24064">
    <property type="entry name" value="SOLUTE CARRIER FAMILY 22 MEMBER"/>
    <property type="match status" value="1"/>
</dbReference>
<feature type="transmembrane region" description="Helical" evidence="5">
    <location>
        <begin position="467"/>
        <end position="489"/>
    </location>
</feature>
<dbReference type="PROSITE" id="PS50850">
    <property type="entry name" value="MFS"/>
    <property type="match status" value="1"/>
</dbReference>
<keyword evidence="3 5" id="KW-1133">Transmembrane helix</keyword>
<dbReference type="AlphaFoldDB" id="A0AAE1Q8H0"/>